<comment type="caution">
    <text evidence="3">The sequence shown here is derived from an EMBL/GenBank/DDBJ whole genome shotgun (WGS) entry which is preliminary data.</text>
</comment>
<protein>
    <submittedName>
        <fullName evidence="3">Uncharacterized protein</fullName>
    </submittedName>
</protein>
<feature type="compositionally biased region" description="Basic and acidic residues" evidence="2">
    <location>
        <begin position="408"/>
        <end position="434"/>
    </location>
</feature>
<keyword evidence="1" id="KW-0175">Coiled coil</keyword>
<evidence type="ECO:0000313" key="3">
    <source>
        <dbReference type="EMBL" id="KAG5681758.1"/>
    </source>
</evidence>
<dbReference type="EMBL" id="JADBJN010000001">
    <property type="protein sequence ID" value="KAG5681758.1"/>
    <property type="molecule type" value="Genomic_DNA"/>
</dbReference>
<evidence type="ECO:0000256" key="1">
    <source>
        <dbReference type="SAM" id="Coils"/>
    </source>
</evidence>
<organism evidence="3 4">
    <name type="scientific">Polypedilum vanderplanki</name>
    <name type="common">Sleeping chironomid midge</name>
    <dbReference type="NCBI Taxonomy" id="319348"/>
    <lineage>
        <taxon>Eukaryota</taxon>
        <taxon>Metazoa</taxon>
        <taxon>Ecdysozoa</taxon>
        <taxon>Arthropoda</taxon>
        <taxon>Hexapoda</taxon>
        <taxon>Insecta</taxon>
        <taxon>Pterygota</taxon>
        <taxon>Neoptera</taxon>
        <taxon>Endopterygota</taxon>
        <taxon>Diptera</taxon>
        <taxon>Nematocera</taxon>
        <taxon>Chironomoidea</taxon>
        <taxon>Chironomidae</taxon>
        <taxon>Chironominae</taxon>
        <taxon>Polypedilum</taxon>
        <taxon>Polypedilum</taxon>
    </lineage>
</organism>
<dbReference type="OrthoDB" id="10612574at2759"/>
<sequence>MFENFQSKLQTSLQKGRKINFDRCQKESEILHFAKFKSNGVRKEKSTYICKILYPREVVYPECNHMNRITLNRTELTPNEYLNILSKPKKHYQKPFPKLVAKKITSCTAHINTLAQPKKSRVLETLRTHHYHFEFKQVEVLLNYIHSYENQTPEQTLQIIKQRIKDRKRKIKLQKCHIRKLKKNIGKNVKLQELTFYKFRDLKLTDLLEQKNLNLKTIEKLILTRLCQMSCYKVPNEKSKNVVDKAYIKLAKKYALQIQSMQKLSDESDCKKKCKNVCFPIQSYHPEILLKQISMTSFSVSKKSSNKSLSSQNNLTKESEEERIENEDEIKIFNSEELLQIKNECKNLDERLREEAEKIEVKRKNRAEERAFRADEWKKSNKKGIDNESDNDDENGNNGKNKKKKTREIREKKGESKVTADQKWEVEWEDKSSP</sequence>
<name>A0A9J6CJK7_POLVA</name>
<feature type="region of interest" description="Disordered" evidence="2">
    <location>
        <begin position="303"/>
        <end position="325"/>
    </location>
</feature>
<dbReference type="Proteomes" id="UP001107558">
    <property type="component" value="Chromosome 1"/>
</dbReference>
<feature type="compositionally biased region" description="Basic and acidic residues" evidence="2">
    <location>
        <begin position="365"/>
        <end position="386"/>
    </location>
</feature>
<proteinExistence type="predicted"/>
<gene>
    <name evidence="3" type="ORF">PVAND_011167</name>
</gene>
<reference evidence="3" key="1">
    <citation type="submission" date="2021-03" db="EMBL/GenBank/DDBJ databases">
        <title>Chromosome level genome of the anhydrobiotic midge Polypedilum vanderplanki.</title>
        <authorList>
            <person name="Yoshida Y."/>
            <person name="Kikawada T."/>
            <person name="Gusev O."/>
        </authorList>
    </citation>
    <scope>NUCLEOTIDE SEQUENCE</scope>
    <source>
        <strain evidence="3">NIAS01</strain>
        <tissue evidence="3">Whole body or cell culture</tissue>
    </source>
</reference>
<keyword evidence="4" id="KW-1185">Reference proteome</keyword>
<feature type="compositionally biased region" description="Low complexity" evidence="2">
    <location>
        <begin position="303"/>
        <end position="314"/>
    </location>
</feature>
<evidence type="ECO:0000313" key="4">
    <source>
        <dbReference type="Proteomes" id="UP001107558"/>
    </source>
</evidence>
<feature type="region of interest" description="Disordered" evidence="2">
    <location>
        <begin position="365"/>
        <end position="434"/>
    </location>
</feature>
<evidence type="ECO:0000256" key="2">
    <source>
        <dbReference type="SAM" id="MobiDB-lite"/>
    </source>
</evidence>
<accession>A0A9J6CJK7</accession>
<dbReference type="AlphaFoldDB" id="A0A9J6CJK7"/>
<feature type="coiled-coil region" evidence="1">
    <location>
        <begin position="338"/>
        <end position="365"/>
    </location>
</feature>